<dbReference type="RefSeq" id="WP_090900944.1">
    <property type="nucleotide sequence ID" value="NZ_FNYO01000038.1"/>
</dbReference>
<evidence type="ECO:0000313" key="2">
    <source>
        <dbReference type="Proteomes" id="UP000199005"/>
    </source>
</evidence>
<dbReference type="AlphaFoldDB" id="A0A1H6WBV5"/>
<protein>
    <submittedName>
        <fullName evidence="1">Uncharacterized protein</fullName>
    </submittedName>
</protein>
<name>A0A1H6WBV5_9GAMM</name>
<sequence>MNGDFFPLKQAFSEYMARFYAGLHPDTKAMQEYTSRGIARSIIWAPDRMVDAAEDMLASYRKNASGPAGANSLLPVIIVAMAKDYIPTGGDWGGRQVSHRLVSLVEGGSVYGYRQAMGDIRTQVVIIAAESATARSLAAQLALFVAEIQNRRFYCAHEWGQYQLQMPCMLENPDLFFSPVPTEQPNITLLAADITLKATFPYLDAPKAGEPNDGTANNPPGYPLLAQVDVFDHAVNVPSSSTQDGTVWSPTGY</sequence>
<reference evidence="1 2" key="1">
    <citation type="submission" date="2016-10" db="EMBL/GenBank/DDBJ databases">
        <authorList>
            <person name="de Groot N.N."/>
        </authorList>
    </citation>
    <scope>NUCLEOTIDE SEQUENCE [LARGE SCALE GENOMIC DNA]</scope>
    <source>
        <strain evidence="1 2">DSM 1041</strain>
    </source>
</reference>
<accession>A0A1H6WBV5</accession>
<dbReference type="EMBL" id="FNYO01000038">
    <property type="protein sequence ID" value="SEJ09795.1"/>
    <property type="molecule type" value="Genomic_DNA"/>
</dbReference>
<proteinExistence type="predicted"/>
<gene>
    <name evidence="1" type="ORF">SAMN04244579_03109</name>
</gene>
<dbReference type="Proteomes" id="UP000199005">
    <property type="component" value="Unassembled WGS sequence"/>
</dbReference>
<evidence type="ECO:0000313" key="1">
    <source>
        <dbReference type="EMBL" id="SEJ09795.1"/>
    </source>
</evidence>
<organism evidence="1 2">
    <name type="scientific">Azotobacter beijerinckii</name>
    <dbReference type="NCBI Taxonomy" id="170623"/>
    <lineage>
        <taxon>Bacteria</taxon>
        <taxon>Pseudomonadati</taxon>
        <taxon>Pseudomonadota</taxon>
        <taxon>Gammaproteobacteria</taxon>
        <taxon>Pseudomonadales</taxon>
        <taxon>Pseudomonadaceae</taxon>
        <taxon>Azotobacter</taxon>
    </lineage>
</organism>